<keyword evidence="2 5" id="KW-0813">Transport</keyword>
<dbReference type="GO" id="GO:0012505">
    <property type="term" value="C:endomembrane system"/>
    <property type="evidence" value="ECO:0007669"/>
    <property type="project" value="UniProtKB-SubCell"/>
</dbReference>
<accession>A0A6B2L8K6</accession>
<evidence type="ECO:0000259" key="6">
    <source>
        <dbReference type="PROSITE" id="PS51072"/>
    </source>
</evidence>
<evidence type="ECO:0000256" key="3">
    <source>
        <dbReference type="ARBA" id="ARBA00022927"/>
    </source>
</evidence>
<dbReference type="GO" id="GO:0030131">
    <property type="term" value="C:clathrin adaptor complex"/>
    <property type="evidence" value="ECO:0007669"/>
    <property type="project" value="UniProtKB-UniRule"/>
</dbReference>
<dbReference type="EMBL" id="GIBP01004179">
    <property type="protein sequence ID" value="NDV33148.1"/>
    <property type="molecule type" value="Transcribed_RNA"/>
</dbReference>
<reference evidence="7" key="1">
    <citation type="journal article" date="2020" name="J. Eukaryot. Microbiol.">
        <title>De novo Sequencing, Assembly and Annotation of the Transcriptome for the Free-Living Testate Amoeba Arcella intermedia.</title>
        <authorList>
            <person name="Ribeiro G.M."/>
            <person name="Porfirio-Sousa A.L."/>
            <person name="Maurer-Alcala X.X."/>
            <person name="Katz L.A."/>
            <person name="Lahr D.J.G."/>
        </authorList>
    </citation>
    <scope>NUCLEOTIDE SEQUENCE</scope>
</reference>
<dbReference type="Pfam" id="PF01217">
    <property type="entry name" value="Clat_adaptor_s"/>
    <property type="match status" value="1"/>
</dbReference>
<organism evidence="7">
    <name type="scientific">Arcella intermedia</name>
    <dbReference type="NCBI Taxonomy" id="1963864"/>
    <lineage>
        <taxon>Eukaryota</taxon>
        <taxon>Amoebozoa</taxon>
        <taxon>Tubulinea</taxon>
        <taxon>Elardia</taxon>
        <taxon>Arcellinida</taxon>
        <taxon>Sphaerothecina</taxon>
        <taxon>Arcellidae</taxon>
        <taxon>Arcella</taxon>
    </lineage>
</organism>
<dbReference type="InterPro" id="IPR001392">
    <property type="entry name" value="Clathrin_mu"/>
</dbReference>
<dbReference type="InterPro" id="IPR022775">
    <property type="entry name" value="AP_mu_sigma_su"/>
</dbReference>
<evidence type="ECO:0000256" key="5">
    <source>
        <dbReference type="PIRNR" id="PIRNR005992"/>
    </source>
</evidence>
<dbReference type="FunFam" id="3.30.450.60:FF:000002">
    <property type="entry name" value="AP-2 complex subunit mu, putative"/>
    <property type="match status" value="1"/>
</dbReference>
<dbReference type="PRINTS" id="PR00314">
    <property type="entry name" value="CLATHRINADPT"/>
</dbReference>
<dbReference type="GO" id="GO:0006886">
    <property type="term" value="P:intracellular protein transport"/>
    <property type="evidence" value="ECO:0007669"/>
    <property type="project" value="UniProtKB-UniRule"/>
</dbReference>
<dbReference type="Gene3D" id="3.30.450.60">
    <property type="match status" value="1"/>
</dbReference>
<protein>
    <recommendedName>
        <fullName evidence="6">MHD domain-containing protein</fullName>
    </recommendedName>
</protein>
<dbReference type="Gene3D" id="2.60.40.1170">
    <property type="entry name" value="Mu homology domain, subdomain B"/>
    <property type="match status" value="2"/>
</dbReference>
<evidence type="ECO:0000256" key="2">
    <source>
        <dbReference type="ARBA" id="ARBA00022448"/>
    </source>
</evidence>
<comment type="similarity">
    <text evidence="5">Belongs to the adaptor complexes medium subunit family.</text>
</comment>
<evidence type="ECO:0000313" key="7">
    <source>
        <dbReference type="EMBL" id="NDV33148.1"/>
    </source>
</evidence>
<dbReference type="InterPro" id="IPR036168">
    <property type="entry name" value="AP2_Mu_C_sf"/>
</dbReference>
<dbReference type="InterPro" id="IPR050431">
    <property type="entry name" value="Adaptor_comp_med_subunit"/>
</dbReference>
<feature type="domain" description="MHD" evidence="6">
    <location>
        <begin position="173"/>
        <end position="357"/>
    </location>
</feature>
<keyword evidence="3 5" id="KW-0653">Protein transport</keyword>
<dbReference type="InterPro" id="IPR011012">
    <property type="entry name" value="Longin-like_dom_sf"/>
</dbReference>
<evidence type="ECO:0000256" key="1">
    <source>
        <dbReference type="ARBA" id="ARBA00004308"/>
    </source>
</evidence>
<dbReference type="GO" id="GO:0031201">
    <property type="term" value="C:SNARE complex"/>
    <property type="evidence" value="ECO:0007669"/>
    <property type="project" value="UniProtKB-ARBA"/>
</dbReference>
<evidence type="ECO:0000256" key="4">
    <source>
        <dbReference type="ARBA" id="ARBA00023136"/>
    </source>
</evidence>
<dbReference type="InterPro" id="IPR028565">
    <property type="entry name" value="MHD"/>
</dbReference>
<dbReference type="SUPFAM" id="SSF49447">
    <property type="entry name" value="Second domain of Mu2 adaptin subunit (ap50) of ap2 adaptor"/>
    <property type="match status" value="1"/>
</dbReference>
<dbReference type="PIRSF" id="PIRSF005992">
    <property type="entry name" value="Clathrin_mu"/>
    <property type="match status" value="1"/>
</dbReference>
<dbReference type="AlphaFoldDB" id="A0A6B2L8K6"/>
<dbReference type="PROSITE" id="PS51072">
    <property type="entry name" value="MHD"/>
    <property type="match status" value="1"/>
</dbReference>
<dbReference type="GO" id="GO:0016192">
    <property type="term" value="P:vesicle-mediated transport"/>
    <property type="evidence" value="ECO:0007669"/>
    <property type="project" value="InterPro"/>
</dbReference>
<dbReference type="Pfam" id="PF00928">
    <property type="entry name" value="Adap_comp_sub"/>
    <property type="match status" value="1"/>
</dbReference>
<dbReference type="SUPFAM" id="SSF64356">
    <property type="entry name" value="SNARE-like"/>
    <property type="match status" value="1"/>
</dbReference>
<dbReference type="PANTHER" id="PTHR10529">
    <property type="entry name" value="AP COMPLEX SUBUNIT MU"/>
    <property type="match status" value="1"/>
</dbReference>
<proteinExistence type="inferred from homology"/>
<sequence>MISGILVATLRGDILLSRYFRNDLTHSMNQLFKIKVILRSDNEDLAPVNQFGPASFMHIKVEDFFVAAMTAENTNSLLVFEFLYKFVDILRSYFGEKLNSKKFQSHFVMIHEILEEIMDFGHPQITDVDTLKLYITQGKINPAKLMKEEKVKKITNTATGMTPWRSPDISYKKNELWIDVIEKINLLISHQGVILKSDVEGEIQLTSNLSGMPHCEFGMNDKLLVEKEKSKGKKATTDSIAFDDFSFHKCVKLSTFKNDRVVSFVPPDGVFTLMSYRATELLSLPYRIVSQVKYTTASHLEYEVTVASEYPTKLFGIKVTIKIPTPPDTAVCKINLKSHRTVGRPSMMLSRGLSCGR</sequence>
<name>A0A6B2L8K6_9EUKA</name>
<comment type="subcellular location">
    <subcellularLocation>
        <location evidence="1">Endomembrane system</location>
    </subcellularLocation>
</comment>
<keyword evidence="4" id="KW-0472">Membrane</keyword>